<proteinExistence type="predicted"/>
<protein>
    <submittedName>
        <fullName evidence="2">Uncharacterized protein</fullName>
    </submittedName>
</protein>
<keyword evidence="1" id="KW-0732">Signal</keyword>
<dbReference type="EMBL" id="CM007653">
    <property type="protein sequence ID" value="ONI14787.1"/>
    <property type="molecule type" value="Genomic_DNA"/>
</dbReference>
<name>A0A251PT96_PRUPE</name>
<dbReference type="Proteomes" id="UP000006882">
    <property type="component" value="Chromosome G3"/>
</dbReference>
<sequence length="133" mass="14994">MPFFVALVVIAEIAFLGKLDIAKNTTLVDSWADLFFPAPLIHELAVESDDLGLLSCEEWLEREDAAEYSRDFEKEPKIPVCDTIASFSVSHSCRAIFDFTGLRRRENREETEEAVKFYQLPVRVIAGSGPEVP</sequence>
<organism evidence="2 3">
    <name type="scientific">Prunus persica</name>
    <name type="common">Peach</name>
    <name type="synonym">Amygdalus persica</name>
    <dbReference type="NCBI Taxonomy" id="3760"/>
    <lineage>
        <taxon>Eukaryota</taxon>
        <taxon>Viridiplantae</taxon>
        <taxon>Streptophyta</taxon>
        <taxon>Embryophyta</taxon>
        <taxon>Tracheophyta</taxon>
        <taxon>Spermatophyta</taxon>
        <taxon>Magnoliopsida</taxon>
        <taxon>eudicotyledons</taxon>
        <taxon>Gunneridae</taxon>
        <taxon>Pentapetalae</taxon>
        <taxon>rosids</taxon>
        <taxon>fabids</taxon>
        <taxon>Rosales</taxon>
        <taxon>Rosaceae</taxon>
        <taxon>Amygdaloideae</taxon>
        <taxon>Amygdaleae</taxon>
        <taxon>Prunus</taxon>
    </lineage>
</organism>
<evidence type="ECO:0000313" key="2">
    <source>
        <dbReference type="EMBL" id="ONI14787.1"/>
    </source>
</evidence>
<keyword evidence="3" id="KW-1185">Reference proteome</keyword>
<feature type="chain" id="PRO_5012038417" evidence="1">
    <location>
        <begin position="17"/>
        <end position="133"/>
    </location>
</feature>
<gene>
    <name evidence="2" type="ORF">PRUPE_3G008400</name>
</gene>
<reference evidence="2 3" key="1">
    <citation type="journal article" date="2013" name="Nat. Genet.">
        <title>The high-quality draft genome of peach (Prunus persica) identifies unique patterns of genetic diversity, domestication and genome evolution.</title>
        <authorList>
            <consortium name="International Peach Genome Initiative"/>
            <person name="Verde I."/>
            <person name="Abbott A.G."/>
            <person name="Scalabrin S."/>
            <person name="Jung S."/>
            <person name="Shu S."/>
            <person name="Marroni F."/>
            <person name="Zhebentyayeva T."/>
            <person name="Dettori M.T."/>
            <person name="Grimwood J."/>
            <person name="Cattonaro F."/>
            <person name="Zuccolo A."/>
            <person name="Rossini L."/>
            <person name="Jenkins J."/>
            <person name="Vendramin E."/>
            <person name="Meisel L.A."/>
            <person name="Decroocq V."/>
            <person name="Sosinski B."/>
            <person name="Prochnik S."/>
            <person name="Mitros T."/>
            <person name="Policriti A."/>
            <person name="Cipriani G."/>
            <person name="Dondini L."/>
            <person name="Ficklin S."/>
            <person name="Goodstein D.M."/>
            <person name="Xuan P."/>
            <person name="Del Fabbro C."/>
            <person name="Aramini V."/>
            <person name="Copetti D."/>
            <person name="Gonzalez S."/>
            <person name="Horner D.S."/>
            <person name="Falchi R."/>
            <person name="Lucas S."/>
            <person name="Mica E."/>
            <person name="Maldonado J."/>
            <person name="Lazzari B."/>
            <person name="Bielenberg D."/>
            <person name="Pirona R."/>
            <person name="Miculan M."/>
            <person name="Barakat A."/>
            <person name="Testolin R."/>
            <person name="Stella A."/>
            <person name="Tartarini S."/>
            <person name="Tonutti P."/>
            <person name="Arus P."/>
            <person name="Orellana A."/>
            <person name="Wells C."/>
            <person name="Main D."/>
            <person name="Vizzotto G."/>
            <person name="Silva H."/>
            <person name="Salamini F."/>
            <person name="Schmutz J."/>
            <person name="Morgante M."/>
            <person name="Rokhsar D.S."/>
        </authorList>
    </citation>
    <scope>NUCLEOTIDE SEQUENCE [LARGE SCALE GENOMIC DNA]</scope>
    <source>
        <strain evidence="3">cv. Nemared</strain>
    </source>
</reference>
<feature type="signal peptide" evidence="1">
    <location>
        <begin position="1"/>
        <end position="16"/>
    </location>
</feature>
<evidence type="ECO:0000313" key="3">
    <source>
        <dbReference type="Proteomes" id="UP000006882"/>
    </source>
</evidence>
<dbReference type="AlphaFoldDB" id="A0A251PT96"/>
<evidence type="ECO:0000256" key="1">
    <source>
        <dbReference type="SAM" id="SignalP"/>
    </source>
</evidence>
<dbReference type="STRING" id="3760.A0A251PT96"/>
<dbReference type="Gramene" id="ONI14787">
    <property type="protein sequence ID" value="ONI14787"/>
    <property type="gene ID" value="PRUPE_3G008400"/>
</dbReference>
<accession>A0A251PT96</accession>